<feature type="region of interest" description="Disordered" evidence="1">
    <location>
        <begin position="100"/>
        <end position="215"/>
    </location>
</feature>
<keyword evidence="2" id="KW-0675">Receptor</keyword>
<accession>A0AAX6DXM5</accession>
<evidence type="ECO:0000313" key="2">
    <source>
        <dbReference type="EMBL" id="KAJ6796520.1"/>
    </source>
</evidence>
<keyword evidence="2" id="KW-0418">Kinase</keyword>
<proteinExistence type="predicted"/>
<evidence type="ECO:0000313" key="3">
    <source>
        <dbReference type="Proteomes" id="UP001140949"/>
    </source>
</evidence>
<dbReference type="AlphaFoldDB" id="A0AAX6DXM5"/>
<name>A0AAX6DXM5_IRIPA</name>
<organism evidence="2 3">
    <name type="scientific">Iris pallida</name>
    <name type="common">Sweet iris</name>
    <dbReference type="NCBI Taxonomy" id="29817"/>
    <lineage>
        <taxon>Eukaryota</taxon>
        <taxon>Viridiplantae</taxon>
        <taxon>Streptophyta</taxon>
        <taxon>Embryophyta</taxon>
        <taxon>Tracheophyta</taxon>
        <taxon>Spermatophyta</taxon>
        <taxon>Magnoliopsida</taxon>
        <taxon>Liliopsida</taxon>
        <taxon>Asparagales</taxon>
        <taxon>Iridaceae</taxon>
        <taxon>Iridoideae</taxon>
        <taxon>Irideae</taxon>
        <taxon>Iris</taxon>
    </lineage>
</organism>
<sequence length="312" mass="34008">MCRQTRHNKSNPIPHQPHQHPTSSTLLPCHQLHPGELDTTSSSLTPQTPLWPATSRRHHQHSHTTTVPVVNTTTTESIMEGGRLLPILGCSRPRVHLAALRRSNSPRHGCSTAGTDPSTHKSDVAPPSVPPPPNPPRAPSPPLVATTAAPGKTPSSSHPPGRRPSPSSAWARQPCSAAQIERRRALRRSSHRASCSPPRRHPLAPISVQPTSAGHRRVLPQERRATRVLPDRSAAVWVSPSLRPHLLRSLPRSAASSPPITEPPPDVGLLRRPFFFSLNMTCSIFAPLQETHQARHLAFTVCIFVISCRCSS</sequence>
<keyword evidence="2" id="KW-0808">Transferase</keyword>
<feature type="compositionally biased region" description="Low complexity" evidence="1">
    <location>
        <begin position="37"/>
        <end position="54"/>
    </location>
</feature>
<feature type="compositionally biased region" description="Pro residues" evidence="1">
    <location>
        <begin position="127"/>
        <end position="142"/>
    </location>
</feature>
<evidence type="ECO:0000256" key="1">
    <source>
        <dbReference type="SAM" id="MobiDB-lite"/>
    </source>
</evidence>
<comment type="caution">
    <text evidence="2">The sequence shown here is derived from an EMBL/GenBank/DDBJ whole genome shotgun (WGS) entry which is preliminary data.</text>
</comment>
<keyword evidence="3" id="KW-1185">Reference proteome</keyword>
<reference evidence="2" key="1">
    <citation type="journal article" date="2023" name="GigaByte">
        <title>Genome assembly of the bearded iris, Iris pallida Lam.</title>
        <authorList>
            <person name="Bruccoleri R.E."/>
            <person name="Oakeley E.J."/>
            <person name="Faust A.M.E."/>
            <person name="Altorfer M."/>
            <person name="Dessus-Babus S."/>
            <person name="Burckhardt D."/>
            <person name="Oertli M."/>
            <person name="Naumann U."/>
            <person name="Petersen F."/>
            <person name="Wong J."/>
        </authorList>
    </citation>
    <scope>NUCLEOTIDE SEQUENCE</scope>
    <source>
        <strain evidence="2">GSM-AAB239-AS_SAM_17_03QT</strain>
    </source>
</reference>
<feature type="region of interest" description="Disordered" evidence="1">
    <location>
        <begin position="1"/>
        <end position="66"/>
    </location>
</feature>
<protein>
    <submittedName>
        <fullName evidence="2">Proline-rich receptor-like protein kinase PERK2</fullName>
    </submittedName>
</protein>
<dbReference type="GO" id="GO:0016301">
    <property type="term" value="F:kinase activity"/>
    <property type="evidence" value="ECO:0007669"/>
    <property type="project" value="UniProtKB-KW"/>
</dbReference>
<feature type="compositionally biased region" description="Low complexity" evidence="1">
    <location>
        <begin position="154"/>
        <end position="168"/>
    </location>
</feature>
<dbReference type="Proteomes" id="UP001140949">
    <property type="component" value="Unassembled WGS sequence"/>
</dbReference>
<reference evidence="2" key="2">
    <citation type="submission" date="2023-04" db="EMBL/GenBank/DDBJ databases">
        <authorList>
            <person name="Bruccoleri R.E."/>
            <person name="Oakeley E.J."/>
            <person name="Faust A.-M."/>
            <person name="Dessus-Babus S."/>
            <person name="Altorfer M."/>
            <person name="Burckhardt D."/>
            <person name="Oertli M."/>
            <person name="Naumann U."/>
            <person name="Petersen F."/>
            <person name="Wong J."/>
        </authorList>
    </citation>
    <scope>NUCLEOTIDE SEQUENCE</scope>
    <source>
        <strain evidence="2">GSM-AAB239-AS_SAM_17_03QT</strain>
        <tissue evidence="2">Leaf</tissue>
    </source>
</reference>
<dbReference type="EMBL" id="JANAVB010041219">
    <property type="protein sequence ID" value="KAJ6796520.1"/>
    <property type="molecule type" value="Genomic_DNA"/>
</dbReference>
<gene>
    <name evidence="2" type="ORF">M6B38_218925</name>
</gene>